<protein>
    <recommendedName>
        <fullName evidence="5">D-isomer specific 2-hydroxyacid dehydrogenase NAD-binding domain-containing protein</fullName>
    </recommendedName>
</protein>
<dbReference type="SUPFAM" id="SSF52283">
    <property type="entry name" value="Formate/glycerate dehydrogenase catalytic domain-like"/>
    <property type="match status" value="1"/>
</dbReference>
<reference evidence="6 7" key="1">
    <citation type="journal article" date="2024" name="Commun. Biol.">
        <title>Comparative genomic analysis of thermophilic fungi reveals convergent evolutionary adaptations and gene losses.</title>
        <authorList>
            <person name="Steindorff A.S."/>
            <person name="Aguilar-Pontes M.V."/>
            <person name="Robinson A.J."/>
            <person name="Andreopoulos B."/>
            <person name="LaButti K."/>
            <person name="Kuo A."/>
            <person name="Mondo S."/>
            <person name="Riley R."/>
            <person name="Otillar R."/>
            <person name="Haridas S."/>
            <person name="Lipzen A."/>
            <person name="Grimwood J."/>
            <person name="Schmutz J."/>
            <person name="Clum A."/>
            <person name="Reid I.D."/>
            <person name="Moisan M.C."/>
            <person name="Butler G."/>
            <person name="Nguyen T.T.M."/>
            <person name="Dewar K."/>
            <person name="Conant G."/>
            <person name="Drula E."/>
            <person name="Henrissat B."/>
            <person name="Hansel C."/>
            <person name="Singer S."/>
            <person name="Hutchinson M.I."/>
            <person name="de Vries R.P."/>
            <person name="Natvig D.O."/>
            <person name="Powell A.J."/>
            <person name="Tsang A."/>
            <person name="Grigoriev I.V."/>
        </authorList>
    </citation>
    <scope>NUCLEOTIDE SEQUENCE [LARGE SCALE GENOMIC DNA]</scope>
    <source>
        <strain evidence="6 7">CBS 620.91</strain>
    </source>
</reference>
<dbReference type="SUPFAM" id="SSF51735">
    <property type="entry name" value="NAD(P)-binding Rossmann-fold domains"/>
    <property type="match status" value="1"/>
</dbReference>
<comment type="similarity">
    <text evidence="1">Belongs to the D-isomer specific 2-hydroxyacid dehydrogenase family.</text>
</comment>
<sequence length="480" mass="53303">MDSIKFKRAEGRQLIKDKVVLILKSIAKFPIDAKITVIDGPEQADGWSCGFWGLERDRIFFQELWSRLQHNQKVLSFNLNQTRCYWKFGRESGEENHARQLSQFGSPPKWTSAALREEFPSLVVAMAPIKVAVLDDYQGISEPKFRALDPTKFEVSFFPDTLPPYNRPGTSQETRDQLTTPADPLPGTMRERTPFPAELIARLPNLRLLLTTGNRNLALDLDALRARGIPVAGAVDRAHAGSVGSVSTTEHCVALVLAAARNIAQDDLIIKSGGWQTAPAVSLRGKTLGLVGLGRLGTAVARILGGAFGMRVIAWSENLTQERADTAARDAGLLLSDGSGDGIRAVGKDELFRTADVVSLHLVLSDRTRGCVSRRELELMKPTAIFVNTSRGPLVVEEDLLDVLERGRIRAVALDVFDLEPLPLDSRWRTTKWGKDGRSQVVLTPHMGYVEEATLDAWYDQQVENLLRWDRGEELDLKLY</sequence>
<dbReference type="CDD" id="cd12169">
    <property type="entry name" value="PGDH_like_1"/>
    <property type="match status" value="1"/>
</dbReference>
<name>A0ABR3V7S3_HUMIN</name>
<keyword evidence="7" id="KW-1185">Reference proteome</keyword>
<evidence type="ECO:0000256" key="3">
    <source>
        <dbReference type="ARBA" id="ARBA00023027"/>
    </source>
</evidence>
<accession>A0ABR3V7S3</accession>
<dbReference type="PROSITE" id="PS00671">
    <property type="entry name" value="D_2_HYDROXYACID_DH_3"/>
    <property type="match status" value="1"/>
</dbReference>
<keyword evidence="2" id="KW-0560">Oxidoreductase</keyword>
<dbReference type="InterPro" id="IPR050857">
    <property type="entry name" value="D-2-hydroxyacid_DH"/>
</dbReference>
<dbReference type="PANTHER" id="PTHR42789">
    <property type="entry name" value="D-ISOMER SPECIFIC 2-HYDROXYACID DEHYDROGENASE FAMILY PROTEIN (AFU_ORTHOLOGUE AFUA_6G10090)"/>
    <property type="match status" value="1"/>
</dbReference>
<dbReference type="Proteomes" id="UP001583172">
    <property type="component" value="Unassembled WGS sequence"/>
</dbReference>
<dbReference type="EMBL" id="JAZGSY010000259">
    <property type="protein sequence ID" value="KAL1837837.1"/>
    <property type="molecule type" value="Genomic_DNA"/>
</dbReference>
<dbReference type="InterPro" id="IPR006140">
    <property type="entry name" value="D-isomer_DH_NAD-bd"/>
</dbReference>
<keyword evidence="3" id="KW-0520">NAD</keyword>
<feature type="domain" description="D-isomer specific 2-hydroxyacid dehydrogenase NAD-binding" evidence="5">
    <location>
        <begin position="253"/>
        <end position="448"/>
    </location>
</feature>
<feature type="region of interest" description="Disordered" evidence="4">
    <location>
        <begin position="164"/>
        <end position="191"/>
    </location>
</feature>
<gene>
    <name evidence="6" type="ORF">VTJ49DRAFT_3365</name>
</gene>
<evidence type="ECO:0000256" key="4">
    <source>
        <dbReference type="SAM" id="MobiDB-lite"/>
    </source>
</evidence>
<evidence type="ECO:0000313" key="6">
    <source>
        <dbReference type="EMBL" id="KAL1837837.1"/>
    </source>
</evidence>
<evidence type="ECO:0000313" key="7">
    <source>
        <dbReference type="Proteomes" id="UP001583172"/>
    </source>
</evidence>
<dbReference type="InterPro" id="IPR029753">
    <property type="entry name" value="D-isomer_DH_CS"/>
</dbReference>
<feature type="compositionally biased region" description="Polar residues" evidence="4">
    <location>
        <begin position="168"/>
        <end position="180"/>
    </location>
</feature>
<evidence type="ECO:0000259" key="5">
    <source>
        <dbReference type="Pfam" id="PF02826"/>
    </source>
</evidence>
<dbReference type="Gene3D" id="3.40.50.720">
    <property type="entry name" value="NAD(P)-binding Rossmann-like Domain"/>
    <property type="match status" value="2"/>
</dbReference>
<evidence type="ECO:0000256" key="2">
    <source>
        <dbReference type="ARBA" id="ARBA00023002"/>
    </source>
</evidence>
<evidence type="ECO:0000256" key="1">
    <source>
        <dbReference type="ARBA" id="ARBA00005854"/>
    </source>
</evidence>
<dbReference type="InterPro" id="IPR036291">
    <property type="entry name" value="NAD(P)-bd_dom_sf"/>
</dbReference>
<dbReference type="PANTHER" id="PTHR42789:SF1">
    <property type="entry name" value="D-ISOMER SPECIFIC 2-HYDROXYACID DEHYDROGENASE FAMILY PROTEIN (AFU_ORTHOLOGUE AFUA_6G10090)"/>
    <property type="match status" value="1"/>
</dbReference>
<organism evidence="6 7">
    <name type="scientific">Humicola insolens</name>
    <name type="common">Soft-rot fungus</name>
    <dbReference type="NCBI Taxonomy" id="85995"/>
    <lineage>
        <taxon>Eukaryota</taxon>
        <taxon>Fungi</taxon>
        <taxon>Dikarya</taxon>
        <taxon>Ascomycota</taxon>
        <taxon>Pezizomycotina</taxon>
        <taxon>Sordariomycetes</taxon>
        <taxon>Sordariomycetidae</taxon>
        <taxon>Sordariales</taxon>
        <taxon>Chaetomiaceae</taxon>
        <taxon>Mycothermus</taxon>
    </lineage>
</organism>
<dbReference type="Pfam" id="PF02826">
    <property type="entry name" value="2-Hacid_dh_C"/>
    <property type="match status" value="1"/>
</dbReference>
<comment type="caution">
    <text evidence="6">The sequence shown here is derived from an EMBL/GenBank/DDBJ whole genome shotgun (WGS) entry which is preliminary data.</text>
</comment>
<proteinExistence type="inferred from homology"/>